<keyword evidence="4" id="KW-0547">Nucleotide-binding</keyword>
<evidence type="ECO:0000313" key="11">
    <source>
        <dbReference type="RefSeq" id="XP_010911758.3"/>
    </source>
</evidence>
<dbReference type="InterPro" id="IPR000719">
    <property type="entry name" value="Prot_kinase_dom"/>
</dbReference>
<evidence type="ECO:0000256" key="6">
    <source>
        <dbReference type="ARBA" id="ARBA00022840"/>
    </source>
</evidence>
<dbReference type="PROSITE" id="PS50011">
    <property type="entry name" value="PROTEIN_KINASE_DOM"/>
    <property type="match status" value="1"/>
</dbReference>
<evidence type="ECO:0000256" key="2">
    <source>
        <dbReference type="ARBA" id="ARBA00022527"/>
    </source>
</evidence>
<reference evidence="11" key="1">
    <citation type="submission" date="2025-08" db="UniProtKB">
        <authorList>
            <consortium name="RefSeq"/>
        </authorList>
    </citation>
    <scope>IDENTIFICATION</scope>
</reference>
<sequence>MERGSLANILQSEGAIELDWPKRVDAIKHVAYALSYMHHDCTPPLVHRDITSNNILFDSEYKTCISDFGIARLLKPDSSNWSMLAGTRGYLAPELAYTMRITEKCDVYSFGVIALEIVMGKHPGELISMLSSPISENIFLKDILDPRLSLPTTQVVNELVVVVMIAFQCLDNNPYSRLTMRSVSQWLSTTEARSNSQPLEMIKLCHLIQVKV</sequence>
<dbReference type="EC" id="2.7.11.1" evidence="1"/>
<evidence type="ECO:0000313" key="10">
    <source>
        <dbReference type="Proteomes" id="UP000504607"/>
    </source>
</evidence>
<evidence type="ECO:0000259" key="9">
    <source>
        <dbReference type="PROSITE" id="PS50011"/>
    </source>
</evidence>
<keyword evidence="6" id="KW-0067">ATP-binding</keyword>
<dbReference type="PANTHER" id="PTHR48005:SF70">
    <property type="entry name" value="MDIS1-INTERACTING RECEPTOR LIKE KINASE 2-LIKE"/>
    <property type="match status" value="1"/>
</dbReference>
<dbReference type="Gene3D" id="1.10.510.10">
    <property type="entry name" value="Transferase(Phosphotransferase) domain 1"/>
    <property type="match status" value="1"/>
</dbReference>
<dbReference type="GO" id="GO:0005524">
    <property type="term" value="F:ATP binding"/>
    <property type="evidence" value="ECO:0007669"/>
    <property type="project" value="UniProtKB-KW"/>
</dbReference>
<accession>A0A6I9QQG5</accession>
<protein>
    <recommendedName>
        <fullName evidence="1">non-specific serine/threonine protein kinase</fullName>
        <ecNumber evidence="1">2.7.11.1</ecNumber>
    </recommendedName>
</protein>
<dbReference type="InParanoid" id="A0A6I9QQG5"/>
<dbReference type="AlphaFoldDB" id="A0A6I9QQG5"/>
<organism evidence="10 11">
    <name type="scientific">Elaeis guineensis var. tenera</name>
    <name type="common">Oil palm</name>
    <dbReference type="NCBI Taxonomy" id="51953"/>
    <lineage>
        <taxon>Eukaryota</taxon>
        <taxon>Viridiplantae</taxon>
        <taxon>Streptophyta</taxon>
        <taxon>Embryophyta</taxon>
        <taxon>Tracheophyta</taxon>
        <taxon>Spermatophyta</taxon>
        <taxon>Magnoliopsida</taxon>
        <taxon>Liliopsida</taxon>
        <taxon>Arecaceae</taxon>
        <taxon>Arecoideae</taxon>
        <taxon>Cocoseae</taxon>
        <taxon>Elaeidinae</taxon>
        <taxon>Elaeis</taxon>
    </lineage>
</organism>
<dbReference type="Pfam" id="PF00069">
    <property type="entry name" value="Pkinase"/>
    <property type="match status" value="1"/>
</dbReference>
<keyword evidence="10" id="KW-1185">Reference proteome</keyword>
<dbReference type="InterPro" id="IPR051420">
    <property type="entry name" value="Ser_Thr_Kinases_DiverseReg"/>
</dbReference>
<evidence type="ECO:0000256" key="4">
    <source>
        <dbReference type="ARBA" id="ARBA00022741"/>
    </source>
</evidence>
<keyword evidence="2" id="KW-0723">Serine/threonine-protein kinase</keyword>
<dbReference type="OrthoDB" id="1913693at2759"/>
<comment type="catalytic activity">
    <reaction evidence="8">
        <text>L-seryl-[protein] + ATP = O-phospho-L-seryl-[protein] + ADP + H(+)</text>
        <dbReference type="Rhea" id="RHEA:17989"/>
        <dbReference type="Rhea" id="RHEA-COMP:9863"/>
        <dbReference type="Rhea" id="RHEA-COMP:11604"/>
        <dbReference type="ChEBI" id="CHEBI:15378"/>
        <dbReference type="ChEBI" id="CHEBI:29999"/>
        <dbReference type="ChEBI" id="CHEBI:30616"/>
        <dbReference type="ChEBI" id="CHEBI:83421"/>
        <dbReference type="ChEBI" id="CHEBI:456216"/>
        <dbReference type="EC" id="2.7.11.1"/>
    </reaction>
</comment>
<keyword evidence="3" id="KW-0808">Transferase</keyword>
<evidence type="ECO:0000256" key="5">
    <source>
        <dbReference type="ARBA" id="ARBA00022777"/>
    </source>
</evidence>
<dbReference type="SUPFAM" id="SSF56112">
    <property type="entry name" value="Protein kinase-like (PK-like)"/>
    <property type="match status" value="1"/>
</dbReference>
<evidence type="ECO:0000256" key="8">
    <source>
        <dbReference type="ARBA" id="ARBA00048679"/>
    </source>
</evidence>
<comment type="catalytic activity">
    <reaction evidence="7">
        <text>L-threonyl-[protein] + ATP = O-phospho-L-threonyl-[protein] + ADP + H(+)</text>
        <dbReference type="Rhea" id="RHEA:46608"/>
        <dbReference type="Rhea" id="RHEA-COMP:11060"/>
        <dbReference type="Rhea" id="RHEA-COMP:11605"/>
        <dbReference type="ChEBI" id="CHEBI:15378"/>
        <dbReference type="ChEBI" id="CHEBI:30013"/>
        <dbReference type="ChEBI" id="CHEBI:30616"/>
        <dbReference type="ChEBI" id="CHEBI:61977"/>
        <dbReference type="ChEBI" id="CHEBI:456216"/>
        <dbReference type="EC" id="2.7.11.1"/>
    </reaction>
</comment>
<evidence type="ECO:0000256" key="3">
    <source>
        <dbReference type="ARBA" id="ARBA00022679"/>
    </source>
</evidence>
<evidence type="ECO:0000256" key="7">
    <source>
        <dbReference type="ARBA" id="ARBA00047899"/>
    </source>
</evidence>
<dbReference type="RefSeq" id="XP_010911758.3">
    <property type="nucleotide sequence ID" value="XM_010913456.3"/>
</dbReference>
<gene>
    <name evidence="11" type="primary">LOC105037841</name>
</gene>
<evidence type="ECO:0000256" key="1">
    <source>
        <dbReference type="ARBA" id="ARBA00012513"/>
    </source>
</evidence>
<name>A0A6I9QQG5_ELAGV</name>
<dbReference type="Proteomes" id="UP000504607">
    <property type="component" value="Unplaced"/>
</dbReference>
<dbReference type="GO" id="GO:0004674">
    <property type="term" value="F:protein serine/threonine kinase activity"/>
    <property type="evidence" value="ECO:0007669"/>
    <property type="project" value="UniProtKB-KW"/>
</dbReference>
<dbReference type="PANTHER" id="PTHR48005">
    <property type="entry name" value="LEUCINE RICH REPEAT KINASE 2"/>
    <property type="match status" value="1"/>
</dbReference>
<dbReference type="PROSITE" id="PS00109">
    <property type="entry name" value="PROTEIN_KINASE_TYR"/>
    <property type="match status" value="1"/>
</dbReference>
<keyword evidence="5" id="KW-0418">Kinase</keyword>
<proteinExistence type="predicted"/>
<dbReference type="InterPro" id="IPR011009">
    <property type="entry name" value="Kinase-like_dom_sf"/>
</dbReference>
<feature type="domain" description="Protein kinase" evidence="9">
    <location>
        <begin position="1"/>
        <end position="187"/>
    </location>
</feature>
<dbReference type="FunFam" id="1.10.510.10:FF:000445">
    <property type="entry name" value="MDIS1-interacting receptor like kinase 2"/>
    <property type="match status" value="1"/>
</dbReference>
<dbReference type="InterPro" id="IPR008266">
    <property type="entry name" value="Tyr_kinase_AS"/>
</dbReference>